<dbReference type="GO" id="GO:0042158">
    <property type="term" value="P:lipoprotein biosynthetic process"/>
    <property type="evidence" value="ECO:0007669"/>
    <property type="project" value="UniProtKB-UniRule"/>
</dbReference>
<keyword evidence="5 9" id="KW-0812">Transmembrane</keyword>
<dbReference type="CDD" id="cd07571">
    <property type="entry name" value="ALP_N-acyl_transferase"/>
    <property type="match status" value="1"/>
</dbReference>
<keyword evidence="3 9" id="KW-1003">Cell membrane</keyword>
<dbReference type="EC" id="2.3.1.269" evidence="9"/>
<feature type="transmembrane region" description="Helical" evidence="9">
    <location>
        <begin position="179"/>
        <end position="200"/>
    </location>
</feature>
<dbReference type="InterPro" id="IPR003010">
    <property type="entry name" value="C-N_Hydrolase"/>
</dbReference>
<protein>
    <recommendedName>
        <fullName evidence="9">Apolipoprotein N-acyltransferase</fullName>
        <shortName evidence="9">ALP N-acyltransferase</shortName>
        <ecNumber evidence="9">2.3.1.269</ecNumber>
    </recommendedName>
</protein>
<dbReference type="GO" id="GO:0016410">
    <property type="term" value="F:N-acyltransferase activity"/>
    <property type="evidence" value="ECO:0007669"/>
    <property type="project" value="UniProtKB-UniRule"/>
</dbReference>
<dbReference type="EMBL" id="CP006877">
    <property type="protein sequence ID" value="AJD39772.1"/>
    <property type="molecule type" value="Genomic_DNA"/>
</dbReference>
<evidence type="ECO:0000313" key="11">
    <source>
        <dbReference type="EMBL" id="AJD39772.1"/>
    </source>
</evidence>
<dbReference type="GO" id="GO:0005886">
    <property type="term" value="C:plasma membrane"/>
    <property type="evidence" value="ECO:0007669"/>
    <property type="project" value="UniProtKB-SubCell"/>
</dbReference>
<dbReference type="HOGENOM" id="CLU_019563_3_1_5"/>
<evidence type="ECO:0000256" key="2">
    <source>
        <dbReference type="ARBA" id="ARBA00010065"/>
    </source>
</evidence>
<feature type="transmembrane region" description="Helical" evidence="9">
    <location>
        <begin position="38"/>
        <end position="57"/>
    </location>
</feature>
<dbReference type="UniPathway" id="UPA00666"/>
<dbReference type="Proteomes" id="UP000031368">
    <property type="component" value="Chromosome"/>
</dbReference>
<keyword evidence="12" id="KW-1185">Reference proteome</keyword>
<evidence type="ECO:0000256" key="4">
    <source>
        <dbReference type="ARBA" id="ARBA00022679"/>
    </source>
</evidence>
<evidence type="ECO:0000313" key="12">
    <source>
        <dbReference type="Proteomes" id="UP000031368"/>
    </source>
</evidence>
<accession>A0A0B4WZP4</accession>
<proteinExistence type="inferred from homology"/>
<reference evidence="11 12" key="1">
    <citation type="submission" date="2013-11" db="EMBL/GenBank/DDBJ databases">
        <title>Complete genome sequence of Rhizobium gallicum bv. gallicum R602.</title>
        <authorList>
            <person name="Bustos P."/>
            <person name="Santamaria R.I."/>
            <person name="Lozano L."/>
            <person name="Acosta J.L."/>
            <person name="Ormeno-Orrillo E."/>
            <person name="Rogel M.A."/>
            <person name="Romero D."/>
            <person name="Cevallos M.A."/>
            <person name="Martinez-Romero E."/>
            <person name="Gonzalez V."/>
        </authorList>
    </citation>
    <scope>NUCLEOTIDE SEQUENCE [LARGE SCALE GENOMIC DNA]</scope>
    <source>
        <strain evidence="11 12">R602</strain>
    </source>
</reference>
<keyword evidence="11" id="KW-0449">Lipoprotein</keyword>
<comment type="catalytic activity">
    <reaction evidence="9">
        <text>N-terminal S-1,2-diacyl-sn-glyceryl-L-cysteinyl-[lipoprotein] + a glycerophospholipid = N-acyl-S-1,2-diacyl-sn-glyceryl-L-cysteinyl-[lipoprotein] + a 2-acyl-sn-glycero-3-phospholipid + H(+)</text>
        <dbReference type="Rhea" id="RHEA:48228"/>
        <dbReference type="Rhea" id="RHEA-COMP:14681"/>
        <dbReference type="Rhea" id="RHEA-COMP:14684"/>
        <dbReference type="ChEBI" id="CHEBI:15378"/>
        <dbReference type="ChEBI" id="CHEBI:136912"/>
        <dbReference type="ChEBI" id="CHEBI:140656"/>
        <dbReference type="ChEBI" id="CHEBI:140657"/>
        <dbReference type="ChEBI" id="CHEBI:140660"/>
        <dbReference type="EC" id="2.3.1.269"/>
    </reaction>
</comment>
<feature type="transmembrane region" description="Helical" evidence="9">
    <location>
        <begin position="103"/>
        <end position="126"/>
    </location>
</feature>
<evidence type="ECO:0000256" key="1">
    <source>
        <dbReference type="ARBA" id="ARBA00004651"/>
    </source>
</evidence>
<feature type="domain" description="CN hydrolase" evidence="10">
    <location>
        <begin position="248"/>
        <end position="498"/>
    </location>
</feature>
<evidence type="ECO:0000256" key="7">
    <source>
        <dbReference type="ARBA" id="ARBA00023136"/>
    </source>
</evidence>
<dbReference type="InterPro" id="IPR004563">
    <property type="entry name" value="Apolipo_AcylTrfase"/>
</dbReference>
<feature type="transmembrane region" description="Helical" evidence="9">
    <location>
        <begin position="69"/>
        <end position="91"/>
    </location>
</feature>
<dbReference type="Pfam" id="PF20154">
    <property type="entry name" value="LNT_N"/>
    <property type="match status" value="1"/>
</dbReference>
<dbReference type="InterPro" id="IPR036526">
    <property type="entry name" value="C-N_Hydrolase_sf"/>
</dbReference>
<sequence>MRMERLADRVILVWGFKRALLAVLAGAFAVLALPPIGFFAAMFLSFTLLVWLIDGAAASPEASVLGRLWPSFAIGWLFGFGYFVAGLWWLGHALMIDSEEFAWALPLAIFGLPAVLSIYYGLAAAVARIFWSDGLGRIAALAASFGLFEWLRSVTFTGFPWNAVGYGIMPMPLMMQSAHVVGTTGVTALAVFVFAAPALLGTRQGATAGVGLAALLFAAHVGYGGYVLYLAPEAPTLPQEKRPVIRLVQPMIDQAAKLDSNADRSAIFEMHLKLSAEAPLDGGKKPDIIVWPETSIPFILTDNQDALTRIADTLADNQILIAGAVRAEEMGPGNPVRYYNSIYAFDGRGQIVAASDKVHLVPFGEYVPFENILDDFGIRNIVEMPGGFSAAATRHLLELPTGLKLYPLVCYEIIFADEMTGDIADAGAILNITNDAWFGNTPGPYQHFQQARVRAVETGLPLIRDANNGISAIVNARGQIVAGLALNERGFIDATLEGFGSASGNLFSQQAYFWLTETLLILIASISRFGFIFKPN</sequence>
<organism evidence="11 12">
    <name type="scientific">Rhizobium gallicum bv. gallicum R602sp</name>
    <dbReference type="NCBI Taxonomy" id="1041138"/>
    <lineage>
        <taxon>Bacteria</taxon>
        <taxon>Pseudomonadati</taxon>
        <taxon>Pseudomonadota</taxon>
        <taxon>Alphaproteobacteria</taxon>
        <taxon>Hyphomicrobiales</taxon>
        <taxon>Rhizobiaceae</taxon>
        <taxon>Rhizobium/Agrobacterium group</taxon>
        <taxon>Rhizobium</taxon>
    </lineage>
</organism>
<keyword evidence="7 9" id="KW-0472">Membrane</keyword>
<dbReference type="SUPFAM" id="SSF56317">
    <property type="entry name" value="Carbon-nitrogen hydrolase"/>
    <property type="match status" value="1"/>
</dbReference>
<dbReference type="Pfam" id="PF00795">
    <property type="entry name" value="CN_hydrolase"/>
    <property type="match status" value="1"/>
</dbReference>
<dbReference type="AlphaFoldDB" id="A0A0B4WZP4"/>
<evidence type="ECO:0000256" key="8">
    <source>
        <dbReference type="ARBA" id="ARBA00023315"/>
    </source>
</evidence>
<dbReference type="Gene3D" id="3.60.110.10">
    <property type="entry name" value="Carbon-nitrogen hydrolase"/>
    <property type="match status" value="1"/>
</dbReference>
<name>A0A0B4WZP4_9HYPH</name>
<comment type="subcellular location">
    <subcellularLocation>
        <location evidence="1 9">Cell membrane</location>
        <topology evidence="1 9">Multi-pass membrane protein</topology>
    </subcellularLocation>
</comment>
<comment type="function">
    <text evidence="9">Catalyzes the phospholipid dependent N-acylation of the N-terminal cysteine of apolipoprotein, the last step in lipoprotein maturation.</text>
</comment>
<evidence type="ECO:0000256" key="3">
    <source>
        <dbReference type="ARBA" id="ARBA00022475"/>
    </source>
</evidence>
<dbReference type="KEGG" id="rga:RGR602_CH00401"/>
<keyword evidence="4 9" id="KW-0808">Transferase</keyword>
<evidence type="ECO:0000259" key="10">
    <source>
        <dbReference type="PROSITE" id="PS50263"/>
    </source>
</evidence>
<dbReference type="InterPro" id="IPR045378">
    <property type="entry name" value="LNT_N"/>
</dbReference>
<dbReference type="PANTHER" id="PTHR38686">
    <property type="entry name" value="APOLIPOPROTEIN N-ACYLTRANSFERASE"/>
    <property type="match status" value="1"/>
</dbReference>
<keyword evidence="6 9" id="KW-1133">Transmembrane helix</keyword>
<evidence type="ECO:0000256" key="9">
    <source>
        <dbReference type="HAMAP-Rule" id="MF_01148"/>
    </source>
</evidence>
<feature type="transmembrane region" description="Helical" evidence="9">
    <location>
        <begin position="511"/>
        <end position="533"/>
    </location>
</feature>
<keyword evidence="8 9" id="KW-0012">Acyltransferase</keyword>
<dbReference type="PROSITE" id="PS50263">
    <property type="entry name" value="CN_HYDROLASE"/>
    <property type="match status" value="1"/>
</dbReference>
<comment type="similarity">
    <text evidence="2 9">Belongs to the CN hydrolase family. Apolipoprotein N-acyltransferase subfamily.</text>
</comment>
<comment type="pathway">
    <text evidence="9">Protein modification; lipoprotein biosynthesis (N-acyl transfer).</text>
</comment>
<gene>
    <name evidence="9 11" type="primary">lnt</name>
    <name evidence="11" type="ORF">RGR602_CH00401</name>
</gene>
<dbReference type="PANTHER" id="PTHR38686:SF1">
    <property type="entry name" value="APOLIPOPROTEIN N-ACYLTRANSFERASE"/>
    <property type="match status" value="1"/>
</dbReference>
<feature type="transmembrane region" description="Helical" evidence="9">
    <location>
        <begin position="212"/>
        <end position="231"/>
    </location>
</feature>
<evidence type="ECO:0000256" key="6">
    <source>
        <dbReference type="ARBA" id="ARBA00022989"/>
    </source>
</evidence>
<dbReference type="HAMAP" id="MF_01148">
    <property type="entry name" value="Lnt"/>
    <property type="match status" value="1"/>
</dbReference>
<dbReference type="NCBIfam" id="TIGR00546">
    <property type="entry name" value="lnt"/>
    <property type="match status" value="1"/>
</dbReference>
<evidence type="ECO:0000256" key="5">
    <source>
        <dbReference type="ARBA" id="ARBA00022692"/>
    </source>
</evidence>